<keyword evidence="2" id="KW-0732">Signal</keyword>
<protein>
    <submittedName>
        <fullName evidence="3">Uncharacterized protein</fullName>
    </submittedName>
</protein>
<evidence type="ECO:0000313" key="4">
    <source>
        <dbReference type="Proteomes" id="UP001162156"/>
    </source>
</evidence>
<accession>A0AAV8ZMG2</accession>
<evidence type="ECO:0000313" key="3">
    <source>
        <dbReference type="EMBL" id="KAJ8966336.1"/>
    </source>
</evidence>
<name>A0AAV8ZMG2_9CUCU</name>
<dbReference type="AlphaFoldDB" id="A0AAV8ZMG2"/>
<evidence type="ECO:0000256" key="2">
    <source>
        <dbReference type="SAM" id="SignalP"/>
    </source>
</evidence>
<feature type="chain" id="PRO_5043787709" evidence="2">
    <location>
        <begin position="21"/>
        <end position="458"/>
    </location>
</feature>
<dbReference type="EMBL" id="JANEYF010001027">
    <property type="protein sequence ID" value="KAJ8966336.1"/>
    <property type="molecule type" value="Genomic_DNA"/>
</dbReference>
<reference evidence="3" key="1">
    <citation type="journal article" date="2023" name="Insect Mol. Biol.">
        <title>Genome sequencing provides insights into the evolution of gene families encoding plant cell wall-degrading enzymes in longhorned beetles.</title>
        <authorList>
            <person name="Shin N.R."/>
            <person name="Okamura Y."/>
            <person name="Kirsch R."/>
            <person name="Pauchet Y."/>
        </authorList>
    </citation>
    <scope>NUCLEOTIDE SEQUENCE</scope>
    <source>
        <strain evidence="3">RBIC_L_NR</strain>
    </source>
</reference>
<sequence>MNKIHSGILAIVMSIFLIQAADPPFEKSSGSFLQYFSVKTTSPNHAEVTVTPSLSQQYLNDRSGTDLVKNQENLKRFHNYLNQIQNDSQNSPSPETKTVKKLDNPEAINRFLHKEGKSTYEKLLEKDFIKPLLKLYEKEIHQQPDYVIGNISASSRISKEDYVEDLKVLTKEELDMLIHGSETYQQNNYQNENENQNIEENVNQHVARRDDAILIENDDKEHIGEILPANFNENAHHEQVAQNQHRFSPARKRLHQQNRYNPRLTNYRMRKSYDYDEGFQPSHYVPENTEAPRPRKPINFPGERFRPEYEPTALSAEGFDSVGYSSETTNHYNRPETYETSASGTEESRSVPYSRPARLNFPPSEVSGFRLPRRFRGYRDPYSEGFQPTAREPYFDSSARFQTAWSSRRPRVIFPTDLVAFRDSVKNQNPDQEPDWLAGDNSLQDLQEQDGRDRGNFC</sequence>
<feature type="compositionally biased region" description="Polar residues" evidence="1">
    <location>
        <begin position="323"/>
        <end position="345"/>
    </location>
</feature>
<feature type="region of interest" description="Disordered" evidence="1">
    <location>
        <begin position="316"/>
        <end position="359"/>
    </location>
</feature>
<proteinExistence type="predicted"/>
<feature type="compositionally biased region" description="Basic and acidic residues" evidence="1">
    <location>
        <begin position="449"/>
        <end position="458"/>
    </location>
</feature>
<evidence type="ECO:0000256" key="1">
    <source>
        <dbReference type="SAM" id="MobiDB-lite"/>
    </source>
</evidence>
<dbReference type="Proteomes" id="UP001162156">
    <property type="component" value="Unassembled WGS sequence"/>
</dbReference>
<gene>
    <name evidence="3" type="ORF">NQ314_003604</name>
</gene>
<organism evidence="3 4">
    <name type="scientific">Rhamnusium bicolor</name>
    <dbReference type="NCBI Taxonomy" id="1586634"/>
    <lineage>
        <taxon>Eukaryota</taxon>
        <taxon>Metazoa</taxon>
        <taxon>Ecdysozoa</taxon>
        <taxon>Arthropoda</taxon>
        <taxon>Hexapoda</taxon>
        <taxon>Insecta</taxon>
        <taxon>Pterygota</taxon>
        <taxon>Neoptera</taxon>
        <taxon>Endopterygota</taxon>
        <taxon>Coleoptera</taxon>
        <taxon>Polyphaga</taxon>
        <taxon>Cucujiformia</taxon>
        <taxon>Chrysomeloidea</taxon>
        <taxon>Cerambycidae</taxon>
        <taxon>Lepturinae</taxon>
        <taxon>Rhagiini</taxon>
        <taxon>Rhamnusium</taxon>
    </lineage>
</organism>
<keyword evidence="4" id="KW-1185">Reference proteome</keyword>
<comment type="caution">
    <text evidence="3">The sequence shown here is derived from an EMBL/GenBank/DDBJ whole genome shotgun (WGS) entry which is preliminary data.</text>
</comment>
<feature type="signal peptide" evidence="2">
    <location>
        <begin position="1"/>
        <end position="20"/>
    </location>
</feature>
<feature type="region of interest" description="Disordered" evidence="1">
    <location>
        <begin position="426"/>
        <end position="458"/>
    </location>
</feature>
<feature type="region of interest" description="Disordered" evidence="1">
    <location>
        <begin position="278"/>
        <end position="297"/>
    </location>
</feature>